<dbReference type="Proteomes" id="UP000019202">
    <property type="component" value="Unassembled WGS sequence"/>
</dbReference>
<keyword evidence="3" id="KW-1185">Reference proteome</keyword>
<name>W1IV93_9GAMM</name>
<proteinExistence type="predicted"/>
<evidence type="ECO:0000313" key="2">
    <source>
        <dbReference type="EMBL" id="CDL81763.1"/>
    </source>
</evidence>
<evidence type="ECO:0008006" key="4">
    <source>
        <dbReference type="Google" id="ProtNLM"/>
    </source>
</evidence>
<protein>
    <recommendedName>
        <fullName evidence="4">Transposase</fullName>
    </recommendedName>
</protein>
<reference evidence="2" key="1">
    <citation type="submission" date="2013-11" db="EMBL/GenBank/DDBJ databases">
        <title>Draft genome sequence and annotation of the entomopathogenic bacteria, Xenorhabdus cabanillasi strain JM26 and Xenorhabdus szentirmai strain DSM 16338.</title>
        <authorList>
            <person name="Gualtieri M."/>
            <person name="Ogier J.C."/>
            <person name="Pages S."/>
            <person name="Givaudan A."/>
            <person name="Gaudriault S."/>
        </authorList>
    </citation>
    <scope>NUCLEOTIDE SEQUENCE [LARGE SCALE GENOMIC DNA]</scope>
    <source>
        <strain evidence="2">DSM 16338</strain>
    </source>
</reference>
<dbReference type="AlphaFoldDB" id="W1IV93"/>
<comment type="caution">
    <text evidence="2">The sequence shown here is derived from an EMBL/GenBank/DDBJ whole genome shotgun (WGS) entry which is preliminary data.</text>
</comment>
<gene>
    <name evidence="2" type="ORF">XSR1_1510003</name>
</gene>
<organism evidence="2 3">
    <name type="scientific">Xenorhabdus szentirmaii DSM 16338</name>
    <dbReference type="NCBI Taxonomy" id="1427518"/>
    <lineage>
        <taxon>Bacteria</taxon>
        <taxon>Pseudomonadati</taxon>
        <taxon>Pseudomonadota</taxon>
        <taxon>Gammaproteobacteria</taxon>
        <taxon>Enterobacterales</taxon>
        <taxon>Morganellaceae</taxon>
        <taxon>Xenorhabdus</taxon>
    </lineage>
</organism>
<sequence>MDVIGQTSHHGLKKRHIGHKSEKNRRGGLIMETAMVWFQRGLSAVWQKATR</sequence>
<evidence type="ECO:0000313" key="3">
    <source>
        <dbReference type="Proteomes" id="UP000019202"/>
    </source>
</evidence>
<feature type="region of interest" description="Disordered" evidence="1">
    <location>
        <begin position="1"/>
        <end position="25"/>
    </location>
</feature>
<dbReference type="EMBL" id="CBXF010000059">
    <property type="protein sequence ID" value="CDL81763.1"/>
    <property type="molecule type" value="Genomic_DNA"/>
</dbReference>
<accession>W1IV93</accession>
<evidence type="ECO:0000256" key="1">
    <source>
        <dbReference type="SAM" id="MobiDB-lite"/>
    </source>
</evidence>